<keyword evidence="5 7" id="KW-0697">Rotamase</keyword>
<dbReference type="PROSITE" id="PS50198">
    <property type="entry name" value="PPIC_PPIASE_2"/>
    <property type="match status" value="1"/>
</dbReference>
<keyword evidence="6 7" id="KW-0413">Isomerase</keyword>
<protein>
    <recommendedName>
        <fullName evidence="3">peptidylprolyl isomerase</fullName>
        <ecNumber evidence="3">5.2.1.8</ecNumber>
    </recommendedName>
</protein>
<dbReference type="RefSeq" id="WP_036246109.1">
    <property type="nucleotide sequence ID" value="NZ_CP079097.1"/>
</dbReference>
<dbReference type="SUPFAM" id="SSF109998">
    <property type="entry name" value="Triger factor/SurA peptide-binding domain-like"/>
    <property type="match status" value="1"/>
</dbReference>
<dbReference type="Proteomes" id="UP001158598">
    <property type="component" value="Chromosome"/>
</dbReference>
<evidence type="ECO:0000256" key="7">
    <source>
        <dbReference type="PROSITE-ProRule" id="PRU00278"/>
    </source>
</evidence>
<evidence type="ECO:0000256" key="3">
    <source>
        <dbReference type="ARBA" id="ARBA00013194"/>
    </source>
</evidence>
<evidence type="ECO:0000256" key="5">
    <source>
        <dbReference type="ARBA" id="ARBA00023110"/>
    </source>
</evidence>
<evidence type="ECO:0000256" key="1">
    <source>
        <dbReference type="ARBA" id="ARBA00000971"/>
    </source>
</evidence>
<evidence type="ECO:0000256" key="4">
    <source>
        <dbReference type="ARBA" id="ARBA00022729"/>
    </source>
</evidence>
<feature type="domain" description="PpiC" evidence="9">
    <location>
        <begin position="152"/>
        <end position="253"/>
    </location>
</feature>
<organism evidence="10 11">
    <name type="scientific">Methylococcus capsulatus</name>
    <dbReference type="NCBI Taxonomy" id="414"/>
    <lineage>
        <taxon>Bacteria</taxon>
        <taxon>Pseudomonadati</taxon>
        <taxon>Pseudomonadota</taxon>
        <taxon>Gammaproteobacteria</taxon>
        <taxon>Methylococcales</taxon>
        <taxon>Methylococcaceae</taxon>
        <taxon>Methylococcus</taxon>
    </lineage>
</organism>
<proteinExistence type="inferred from homology"/>
<dbReference type="InterPro" id="IPR050245">
    <property type="entry name" value="PrsA_foldase"/>
</dbReference>
<dbReference type="GO" id="GO:0003755">
    <property type="term" value="F:peptidyl-prolyl cis-trans isomerase activity"/>
    <property type="evidence" value="ECO:0007669"/>
    <property type="project" value="UniProtKB-KW"/>
</dbReference>
<dbReference type="InterPro" id="IPR046357">
    <property type="entry name" value="PPIase_dom_sf"/>
</dbReference>
<dbReference type="InterPro" id="IPR027304">
    <property type="entry name" value="Trigger_fact/SurA_dom_sf"/>
</dbReference>
<dbReference type="PANTHER" id="PTHR47245">
    <property type="entry name" value="PEPTIDYLPROLYL ISOMERASE"/>
    <property type="match status" value="1"/>
</dbReference>
<accession>A0AA35V0H5</accession>
<dbReference type="Pfam" id="PF13145">
    <property type="entry name" value="Rotamase_2"/>
    <property type="match status" value="1"/>
</dbReference>
<comment type="catalytic activity">
    <reaction evidence="1">
        <text>[protein]-peptidylproline (omega=180) = [protein]-peptidylproline (omega=0)</text>
        <dbReference type="Rhea" id="RHEA:16237"/>
        <dbReference type="Rhea" id="RHEA-COMP:10747"/>
        <dbReference type="Rhea" id="RHEA-COMP:10748"/>
        <dbReference type="ChEBI" id="CHEBI:83833"/>
        <dbReference type="ChEBI" id="CHEBI:83834"/>
        <dbReference type="EC" id="5.2.1.8"/>
    </reaction>
</comment>
<comment type="similarity">
    <text evidence="2">Belongs to the PpiC/parvulin rotamase family.</text>
</comment>
<name>A0AA35V0H5_METCP</name>
<evidence type="ECO:0000256" key="2">
    <source>
        <dbReference type="ARBA" id="ARBA00007656"/>
    </source>
</evidence>
<feature type="signal peptide" evidence="8">
    <location>
        <begin position="1"/>
        <end position="22"/>
    </location>
</feature>
<reference evidence="10" key="1">
    <citation type="submission" date="2023-03" db="EMBL/GenBank/DDBJ databases">
        <authorList>
            <person name="Pearce D."/>
        </authorList>
    </citation>
    <scope>NUCLEOTIDE SEQUENCE</scope>
    <source>
        <strain evidence="10">Mc</strain>
    </source>
</reference>
<sequence length="312" mass="34370">MKIALGVLVAGLGLGAASYAGAAAKPAPAAKEDKAAAEQGAPVKPQRVVMFKTNGVEVTVQDYVNFLQRNQAYVQKSMTDEGKAEVIREIIGNQLLKDDIIKKGLAKKDATAAELGEAFQKLAKEHFPLPPVPEEDAVYKYYLDHQNDYGIPEMVRISQIQFRVPDNATAEQKAAARQRAEAALRRLEAGEPFPKVAGELTENPSAKPPQGDIGFLPREGDPWLTEAVRNLKVGEHTKVIESPAGYEILMLTDVRKALITPYVNVRDKVIQRMRGAEQARLRDAYIRDLAKHAKIEIVQEELKPLFPKGVFP</sequence>
<dbReference type="InterPro" id="IPR000297">
    <property type="entry name" value="PPIase_PpiC"/>
</dbReference>
<dbReference type="AlphaFoldDB" id="A0AA35V0H5"/>
<evidence type="ECO:0000313" key="11">
    <source>
        <dbReference type="Proteomes" id="UP001158598"/>
    </source>
</evidence>
<dbReference type="Gene3D" id="3.10.50.40">
    <property type="match status" value="1"/>
</dbReference>
<evidence type="ECO:0000256" key="8">
    <source>
        <dbReference type="SAM" id="SignalP"/>
    </source>
</evidence>
<evidence type="ECO:0000259" key="9">
    <source>
        <dbReference type="PROSITE" id="PS50198"/>
    </source>
</evidence>
<dbReference type="EMBL" id="OX458332">
    <property type="protein sequence ID" value="CAI8825549.1"/>
    <property type="molecule type" value="Genomic_DNA"/>
</dbReference>
<dbReference type="PANTHER" id="PTHR47245:SF1">
    <property type="entry name" value="FOLDASE PROTEIN PRSA"/>
    <property type="match status" value="1"/>
</dbReference>
<keyword evidence="4 8" id="KW-0732">Signal</keyword>
<evidence type="ECO:0000256" key="6">
    <source>
        <dbReference type="ARBA" id="ARBA00023235"/>
    </source>
</evidence>
<dbReference type="EC" id="5.2.1.8" evidence="3"/>
<gene>
    <name evidence="10" type="ORF">MCNOR_2027</name>
</gene>
<dbReference type="SUPFAM" id="SSF54534">
    <property type="entry name" value="FKBP-like"/>
    <property type="match status" value="1"/>
</dbReference>
<feature type="chain" id="PRO_5041429922" description="peptidylprolyl isomerase" evidence="8">
    <location>
        <begin position="23"/>
        <end position="312"/>
    </location>
</feature>
<evidence type="ECO:0000313" key="10">
    <source>
        <dbReference type="EMBL" id="CAI8825549.1"/>
    </source>
</evidence>